<dbReference type="InterPro" id="IPR006073">
    <property type="entry name" value="GTP-bd"/>
</dbReference>
<dbReference type="Gene3D" id="3.40.50.11060">
    <property type="entry name" value="GTPase HflX, N-terminal domain"/>
    <property type="match status" value="1"/>
</dbReference>
<dbReference type="Pfam" id="PF01926">
    <property type="entry name" value="MMR_HSR1"/>
    <property type="match status" value="1"/>
</dbReference>
<dbReference type="NCBIfam" id="TIGR00231">
    <property type="entry name" value="small_GTP"/>
    <property type="match status" value="1"/>
</dbReference>
<dbReference type="NCBIfam" id="TIGR03156">
    <property type="entry name" value="GTP_HflX"/>
    <property type="match status" value="1"/>
</dbReference>
<proteinExistence type="inferred from homology"/>
<keyword evidence="5 6" id="KW-0342">GTP-binding</keyword>
<keyword evidence="2 8" id="KW-0479">Metal-binding</keyword>
<dbReference type="PANTHER" id="PTHR10229">
    <property type="entry name" value="GTP-BINDING PROTEIN HFLX"/>
    <property type="match status" value="1"/>
</dbReference>
<dbReference type="InterPro" id="IPR030394">
    <property type="entry name" value="G_HFLX_dom"/>
</dbReference>
<dbReference type="FunFam" id="3.40.50.11060:FF:000001">
    <property type="entry name" value="GTPase HflX"/>
    <property type="match status" value="1"/>
</dbReference>
<feature type="binding site" evidence="7">
    <location>
        <begin position="240"/>
        <end position="244"/>
    </location>
    <ligand>
        <name>GTP</name>
        <dbReference type="ChEBI" id="CHEBI:37565"/>
    </ligand>
</feature>
<gene>
    <name evidence="6" type="primary">hflX</name>
    <name evidence="10" type="ORF">SAMN05444363_0506</name>
</gene>
<keyword evidence="3 6" id="KW-0547">Nucleotide-binding</keyword>
<dbReference type="GO" id="GO:0005525">
    <property type="term" value="F:GTP binding"/>
    <property type="evidence" value="ECO:0007669"/>
    <property type="project" value="UniProtKB-UniRule"/>
</dbReference>
<evidence type="ECO:0000256" key="4">
    <source>
        <dbReference type="ARBA" id="ARBA00022842"/>
    </source>
</evidence>
<dbReference type="InterPro" id="IPR027417">
    <property type="entry name" value="P-loop_NTPase"/>
</dbReference>
<dbReference type="Pfam" id="PF13167">
    <property type="entry name" value="GTP-bdg_N"/>
    <property type="match status" value="1"/>
</dbReference>
<dbReference type="SUPFAM" id="SSF52540">
    <property type="entry name" value="P-loop containing nucleoside triphosphate hydrolases"/>
    <property type="match status" value="1"/>
</dbReference>
<dbReference type="AlphaFoldDB" id="A0A1M6B1Z3"/>
<dbReference type="InterPro" id="IPR042108">
    <property type="entry name" value="GTPase_HflX_N_sf"/>
</dbReference>
<dbReference type="Gene3D" id="3.40.50.300">
    <property type="entry name" value="P-loop containing nucleotide triphosphate hydrolases"/>
    <property type="match status" value="1"/>
</dbReference>
<dbReference type="STRING" id="415425.SAMN05444363_0506"/>
<dbReference type="PIRSF" id="PIRSF006809">
    <property type="entry name" value="GTP-binding_hflX_prd"/>
    <property type="match status" value="1"/>
</dbReference>
<evidence type="ECO:0000259" key="9">
    <source>
        <dbReference type="PROSITE" id="PS51705"/>
    </source>
</evidence>
<evidence type="ECO:0000313" key="10">
    <source>
        <dbReference type="EMBL" id="SHI42503.1"/>
    </source>
</evidence>
<evidence type="ECO:0000256" key="5">
    <source>
        <dbReference type="ARBA" id="ARBA00023134"/>
    </source>
</evidence>
<dbReference type="PRINTS" id="PR00326">
    <property type="entry name" value="GTP1OBG"/>
</dbReference>
<evidence type="ECO:0000256" key="1">
    <source>
        <dbReference type="ARBA" id="ARBA00022490"/>
    </source>
</evidence>
<dbReference type="InterPro" id="IPR016496">
    <property type="entry name" value="GTPase_HflX"/>
</dbReference>
<comment type="subunit">
    <text evidence="6">Monomer. Associates with the 50S ribosomal subunit.</text>
</comment>
<keyword evidence="11" id="KW-1185">Reference proteome</keyword>
<feature type="binding site" evidence="7">
    <location>
        <begin position="327"/>
        <end position="330"/>
    </location>
    <ligand>
        <name>GTP</name>
        <dbReference type="ChEBI" id="CHEBI:37565"/>
    </ligand>
</feature>
<keyword evidence="1 6" id="KW-0963">Cytoplasm</keyword>
<feature type="binding site" evidence="8">
    <location>
        <position position="242"/>
    </location>
    <ligand>
        <name>Mg(2+)</name>
        <dbReference type="ChEBI" id="CHEBI:18420"/>
    </ligand>
</feature>
<dbReference type="GO" id="GO:0043022">
    <property type="term" value="F:ribosome binding"/>
    <property type="evidence" value="ECO:0007669"/>
    <property type="project" value="TreeGrafter"/>
</dbReference>
<feature type="binding site" evidence="8">
    <location>
        <position position="222"/>
    </location>
    <ligand>
        <name>Mg(2+)</name>
        <dbReference type="ChEBI" id="CHEBI:18420"/>
    </ligand>
</feature>
<dbReference type="Gene3D" id="6.10.250.2860">
    <property type="match status" value="1"/>
</dbReference>
<dbReference type="Proteomes" id="UP000184488">
    <property type="component" value="Unassembled WGS sequence"/>
</dbReference>
<dbReference type="PANTHER" id="PTHR10229:SF0">
    <property type="entry name" value="GTP-BINDING PROTEIN 6-RELATED"/>
    <property type="match status" value="1"/>
</dbReference>
<feature type="domain" description="Hflx-type G" evidence="9">
    <location>
        <begin position="209"/>
        <end position="395"/>
    </location>
</feature>
<reference evidence="11" key="1">
    <citation type="submission" date="2016-11" db="EMBL/GenBank/DDBJ databases">
        <authorList>
            <person name="Varghese N."/>
            <person name="Submissions S."/>
        </authorList>
    </citation>
    <scope>NUCLEOTIDE SEQUENCE [LARGE SCALE GENOMIC DNA]</scope>
    <source>
        <strain evidence="11">DSM 18829</strain>
    </source>
</reference>
<evidence type="ECO:0000256" key="8">
    <source>
        <dbReference type="PIRSR" id="PIRSR006809-2"/>
    </source>
</evidence>
<dbReference type="Pfam" id="PF16360">
    <property type="entry name" value="GTP-bdg_M"/>
    <property type="match status" value="1"/>
</dbReference>
<evidence type="ECO:0000256" key="7">
    <source>
        <dbReference type="PIRSR" id="PIRSR006809-1"/>
    </source>
</evidence>
<evidence type="ECO:0000256" key="3">
    <source>
        <dbReference type="ARBA" id="ARBA00022741"/>
    </source>
</evidence>
<evidence type="ECO:0000313" key="11">
    <source>
        <dbReference type="Proteomes" id="UP000184488"/>
    </source>
</evidence>
<name>A0A1M6B1Z3_9FLAO</name>
<dbReference type="GO" id="GO:0005737">
    <property type="term" value="C:cytoplasm"/>
    <property type="evidence" value="ECO:0007669"/>
    <property type="project" value="UniProtKB-SubCell"/>
</dbReference>
<organism evidence="10 11">
    <name type="scientific">Flavobacterium terrae</name>
    <dbReference type="NCBI Taxonomy" id="415425"/>
    <lineage>
        <taxon>Bacteria</taxon>
        <taxon>Pseudomonadati</taxon>
        <taxon>Bacteroidota</taxon>
        <taxon>Flavobacteriia</taxon>
        <taxon>Flavobacteriales</taxon>
        <taxon>Flavobacteriaceae</taxon>
        <taxon>Flavobacterium</taxon>
    </lineage>
</organism>
<dbReference type="PROSITE" id="PS51705">
    <property type="entry name" value="G_HFLX"/>
    <property type="match status" value="1"/>
</dbReference>
<comment type="similarity">
    <text evidence="6">Belongs to the TRAFAC class OBG-HflX-like GTPase superfamily. HflX GTPase family.</text>
</comment>
<dbReference type="InterPro" id="IPR032305">
    <property type="entry name" value="GTP-bd_M"/>
</dbReference>
<dbReference type="GO" id="GO:0003924">
    <property type="term" value="F:GTPase activity"/>
    <property type="evidence" value="ECO:0007669"/>
    <property type="project" value="UniProtKB-UniRule"/>
</dbReference>
<dbReference type="FunFam" id="3.40.50.300:FF:000955">
    <property type="entry name" value="GTPase HflX"/>
    <property type="match status" value="1"/>
</dbReference>
<comment type="subcellular location">
    <subcellularLocation>
        <location evidence="6">Cytoplasm</location>
    </subcellularLocation>
    <text evidence="6">May associate with membranes.</text>
</comment>
<sequence>MLVLWFIFNMLEKEKINFEKTVIVGIVTQLQTEEKLNEYLDELEFLTFTAGGEVIKRFSQKMDKPNPKTFVGTGKLEDIKYYIKDNDVKTVIFDDELTPAQQKNITRELDCKVLDRTNLILDIFAQRAETSYARTQVELAQCQYLLPRLTGMWTHLERQRGGIGMRGPGETEIETDRRIVRDRIALLKDKIKVIDKQMAVQRSNRGAMVRVALVGYTNVGKSTLMNAVGKSEVFVENKLFATLDTTVRKVVIKNLPFLLSDTVGFIRKLPTQLVESFKSTLDEVREADLLLHVVDISHPEFEDHIESVNQILKDIKSDDKPTIMVFNKIDAYKHLIIEPDDLMTEKTTKHYTLSEWQNTWMSKLGENNTLFISATEKHNFEELREKVYEAVRKIHITRFPYNNFLYPDYKDAVEKE</sequence>
<comment type="cofactor">
    <cofactor evidence="8">
        <name>Mg(2+)</name>
        <dbReference type="ChEBI" id="CHEBI:18420"/>
    </cofactor>
</comment>
<comment type="function">
    <text evidence="6">GTPase that associates with the 50S ribosomal subunit and may have a role during protein synthesis or ribosome biogenesis.</text>
</comment>
<feature type="binding site" evidence="7">
    <location>
        <begin position="373"/>
        <end position="375"/>
    </location>
    <ligand>
        <name>GTP</name>
        <dbReference type="ChEBI" id="CHEBI:37565"/>
    </ligand>
</feature>
<dbReference type="GO" id="GO:0046872">
    <property type="term" value="F:metal ion binding"/>
    <property type="evidence" value="ECO:0007669"/>
    <property type="project" value="UniProtKB-KW"/>
</dbReference>
<dbReference type="InterPro" id="IPR005225">
    <property type="entry name" value="Small_GTP-bd"/>
</dbReference>
<feature type="binding site" evidence="7">
    <location>
        <begin position="215"/>
        <end position="222"/>
    </location>
    <ligand>
        <name>GTP</name>
        <dbReference type="ChEBI" id="CHEBI:37565"/>
    </ligand>
</feature>
<keyword evidence="4 8" id="KW-0460">Magnesium</keyword>
<dbReference type="CDD" id="cd01878">
    <property type="entry name" value="HflX"/>
    <property type="match status" value="1"/>
</dbReference>
<dbReference type="EMBL" id="FQZI01000001">
    <property type="protein sequence ID" value="SHI42503.1"/>
    <property type="molecule type" value="Genomic_DNA"/>
</dbReference>
<feature type="binding site" evidence="7">
    <location>
        <begin position="261"/>
        <end position="264"/>
    </location>
    <ligand>
        <name>GTP</name>
        <dbReference type="ChEBI" id="CHEBI:37565"/>
    </ligand>
</feature>
<evidence type="ECO:0000256" key="6">
    <source>
        <dbReference type="HAMAP-Rule" id="MF_00900"/>
    </source>
</evidence>
<evidence type="ECO:0000256" key="2">
    <source>
        <dbReference type="ARBA" id="ARBA00022723"/>
    </source>
</evidence>
<accession>A0A1M6B1Z3</accession>
<dbReference type="InterPro" id="IPR025121">
    <property type="entry name" value="GTPase_HflX_N"/>
</dbReference>
<dbReference type="HAMAP" id="MF_00900">
    <property type="entry name" value="GTPase_HflX"/>
    <property type="match status" value="1"/>
</dbReference>
<protein>
    <recommendedName>
        <fullName evidence="6">GTPase HflX</fullName>
    </recommendedName>
    <alternativeName>
        <fullName evidence="6">GTP-binding protein HflX</fullName>
    </alternativeName>
</protein>